<protein>
    <submittedName>
        <fullName evidence="4">Beta-fructofuranosidase</fullName>
        <ecNumber evidence="4">3.2.1.26</ecNumber>
    </submittedName>
</protein>
<keyword evidence="5" id="KW-1185">Reference proteome</keyword>
<evidence type="ECO:0000313" key="5">
    <source>
        <dbReference type="Proteomes" id="UP000215914"/>
    </source>
</evidence>
<dbReference type="PANTHER" id="PTHR31916:SF59">
    <property type="entry name" value="CYTOSOLIC INVERTASE 1"/>
    <property type="match status" value="1"/>
</dbReference>
<dbReference type="GO" id="GO:0033926">
    <property type="term" value="F:endo-alpha-N-acetylgalactosaminidase activity"/>
    <property type="evidence" value="ECO:0007669"/>
    <property type="project" value="InterPro"/>
</dbReference>
<name>A0A9K3P388_HELAN</name>
<evidence type="ECO:0000256" key="3">
    <source>
        <dbReference type="ARBA" id="ARBA00023295"/>
    </source>
</evidence>
<dbReference type="GO" id="GO:0004564">
    <property type="term" value="F:beta-fructofuranosidase activity"/>
    <property type="evidence" value="ECO:0007669"/>
    <property type="project" value="UniProtKB-EC"/>
</dbReference>
<dbReference type="GO" id="GO:0005975">
    <property type="term" value="P:carbohydrate metabolic process"/>
    <property type="evidence" value="ECO:0007669"/>
    <property type="project" value="InterPro"/>
</dbReference>
<dbReference type="Gramene" id="mRNA:HanXRQr2_Chr01g0005161">
    <property type="protein sequence ID" value="mRNA:HanXRQr2_Chr01g0005161"/>
    <property type="gene ID" value="HanXRQr2_Chr01g0005161"/>
</dbReference>
<evidence type="ECO:0000256" key="2">
    <source>
        <dbReference type="ARBA" id="ARBA00023277"/>
    </source>
</evidence>
<dbReference type="Proteomes" id="UP000215914">
    <property type="component" value="Unassembled WGS sequence"/>
</dbReference>
<dbReference type="InterPro" id="IPR024746">
    <property type="entry name" value="Glyco_hydro_100"/>
</dbReference>
<dbReference type="EMBL" id="MNCJ02000316">
    <property type="protein sequence ID" value="KAF5820703.1"/>
    <property type="molecule type" value="Genomic_DNA"/>
</dbReference>
<keyword evidence="1 4" id="KW-0378">Hydrolase</keyword>
<keyword evidence="3 4" id="KW-0326">Glycosidase</keyword>
<evidence type="ECO:0000256" key="1">
    <source>
        <dbReference type="ARBA" id="ARBA00022801"/>
    </source>
</evidence>
<sequence length="86" mass="9864">MVYFRGQPVGTIAALDNNSDEKLNYDQVFVRDFVPSALAFLMNGEPEIVKNFILKTLRLQSWEKKIDRFQLGFESQVKGRGVLIRG</sequence>
<proteinExistence type="predicted"/>
<dbReference type="AlphaFoldDB" id="A0A9K3P388"/>
<comment type="caution">
    <text evidence="4">The sequence shown here is derived from an EMBL/GenBank/DDBJ whole genome shotgun (WGS) entry which is preliminary data.</text>
</comment>
<dbReference type="InterPro" id="IPR008928">
    <property type="entry name" value="6-hairpin_glycosidase_sf"/>
</dbReference>
<organism evidence="4 5">
    <name type="scientific">Helianthus annuus</name>
    <name type="common">Common sunflower</name>
    <dbReference type="NCBI Taxonomy" id="4232"/>
    <lineage>
        <taxon>Eukaryota</taxon>
        <taxon>Viridiplantae</taxon>
        <taxon>Streptophyta</taxon>
        <taxon>Embryophyta</taxon>
        <taxon>Tracheophyta</taxon>
        <taxon>Spermatophyta</taxon>
        <taxon>Magnoliopsida</taxon>
        <taxon>eudicotyledons</taxon>
        <taxon>Gunneridae</taxon>
        <taxon>Pentapetalae</taxon>
        <taxon>asterids</taxon>
        <taxon>campanulids</taxon>
        <taxon>Asterales</taxon>
        <taxon>Asteraceae</taxon>
        <taxon>Asteroideae</taxon>
        <taxon>Heliantheae alliance</taxon>
        <taxon>Heliantheae</taxon>
        <taxon>Helianthus</taxon>
    </lineage>
</organism>
<keyword evidence="2" id="KW-0119">Carbohydrate metabolism</keyword>
<dbReference type="Pfam" id="PF12899">
    <property type="entry name" value="Glyco_hydro_100"/>
    <property type="match status" value="1"/>
</dbReference>
<dbReference type="EC" id="3.2.1.26" evidence="4"/>
<evidence type="ECO:0000313" key="4">
    <source>
        <dbReference type="EMBL" id="KAF5820703.1"/>
    </source>
</evidence>
<reference evidence="4" key="1">
    <citation type="journal article" date="2017" name="Nature">
        <title>The sunflower genome provides insights into oil metabolism, flowering and Asterid evolution.</title>
        <authorList>
            <person name="Badouin H."/>
            <person name="Gouzy J."/>
            <person name="Grassa C.J."/>
            <person name="Murat F."/>
            <person name="Staton S.E."/>
            <person name="Cottret L."/>
            <person name="Lelandais-Briere C."/>
            <person name="Owens G.L."/>
            <person name="Carrere S."/>
            <person name="Mayjonade B."/>
            <person name="Legrand L."/>
            <person name="Gill N."/>
            <person name="Kane N.C."/>
            <person name="Bowers J.E."/>
            <person name="Hubner S."/>
            <person name="Bellec A."/>
            <person name="Berard A."/>
            <person name="Berges H."/>
            <person name="Blanchet N."/>
            <person name="Boniface M.C."/>
            <person name="Brunel D."/>
            <person name="Catrice O."/>
            <person name="Chaidir N."/>
            <person name="Claudel C."/>
            <person name="Donnadieu C."/>
            <person name="Faraut T."/>
            <person name="Fievet G."/>
            <person name="Helmstetter N."/>
            <person name="King M."/>
            <person name="Knapp S.J."/>
            <person name="Lai Z."/>
            <person name="Le Paslier M.C."/>
            <person name="Lippi Y."/>
            <person name="Lorenzon L."/>
            <person name="Mandel J.R."/>
            <person name="Marage G."/>
            <person name="Marchand G."/>
            <person name="Marquand E."/>
            <person name="Bret-Mestries E."/>
            <person name="Morien E."/>
            <person name="Nambeesan S."/>
            <person name="Nguyen T."/>
            <person name="Pegot-Espagnet P."/>
            <person name="Pouilly N."/>
            <person name="Raftis F."/>
            <person name="Sallet E."/>
            <person name="Schiex T."/>
            <person name="Thomas J."/>
            <person name="Vandecasteele C."/>
            <person name="Vares D."/>
            <person name="Vear F."/>
            <person name="Vautrin S."/>
            <person name="Crespi M."/>
            <person name="Mangin B."/>
            <person name="Burke J.M."/>
            <person name="Salse J."/>
            <person name="Munos S."/>
            <person name="Vincourt P."/>
            <person name="Rieseberg L.H."/>
            <person name="Langlade N.B."/>
        </authorList>
    </citation>
    <scope>NUCLEOTIDE SEQUENCE</scope>
    <source>
        <tissue evidence="4">Leaves</tissue>
    </source>
</reference>
<dbReference type="SUPFAM" id="SSF48208">
    <property type="entry name" value="Six-hairpin glycosidases"/>
    <property type="match status" value="1"/>
</dbReference>
<dbReference type="PANTHER" id="PTHR31916">
    <property type="match status" value="1"/>
</dbReference>
<gene>
    <name evidence="4" type="ORF">HanXRQr2_Chr01g0005161</name>
</gene>
<reference evidence="4" key="2">
    <citation type="submission" date="2020-06" db="EMBL/GenBank/DDBJ databases">
        <title>Helianthus annuus Genome sequencing and assembly Release 2.</title>
        <authorList>
            <person name="Gouzy J."/>
            <person name="Langlade N."/>
            <person name="Munos S."/>
        </authorList>
    </citation>
    <scope>NUCLEOTIDE SEQUENCE</scope>
    <source>
        <tissue evidence="4">Leaves</tissue>
    </source>
</reference>
<accession>A0A9K3P388</accession>